<sequence>MQCYCGSGKTFEACCAPLIDGIAAAPGAEALMRSRYSAYVVGAGEYLVATTVPQKQVPEDAELIRQHAEATTWLGLEVLASQVQGADATVNFKAFYREGDGPIRVHHEKSTFRRIDGRWYYDEGTLYEASVGRNDPCPCGSGKKYKKCCMV</sequence>
<dbReference type="NCBIfam" id="NF002486">
    <property type="entry name" value="PRK01752.1"/>
    <property type="match status" value="1"/>
</dbReference>
<dbReference type="NCBIfam" id="NF002449">
    <property type="entry name" value="PRK01617.1"/>
    <property type="match status" value="1"/>
</dbReference>
<reference evidence="2 3" key="1">
    <citation type="submission" date="2024-03" db="EMBL/GenBank/DDBJ databases">
        <title>Sulfurimonas sp. HSL3-1.</title>
        <authorList>
            <person name="Wang S."/>
        </authorList>
    </citation>
    <scope>NUCLEOTIDE SEQUENCE [LARGE SCALE GENOMIC DNA]</scope>
    <source>
        <strain evidence="2 3">HSL3-1</strain>
    </source>
</reference>
<dbReference type="Pfam" id="PF17775">
    <property type="entry name" value="YchJ_M-like"/>
    <property type="match status" value="1"/>
</dbReference>
<gene>
    <name evidence="2" type="ORF">WCY31_09725</name>
</gene>
<dbReference type="InterPro" id="IPR004027">
    <property type="entry name" value="SEC_C_motif"/>
</dbReference>
<dbReference type="EMBL" id="CP147920">
    <property type="protein sequence ID" value="XAU14521.1"/>
    <property type="molecule type" value="Genomic_DNA"/>
</dbReference>
<evidence type="ECO:0000259" key="1">
    <source>
        <dbReference type="Pfam" id="PF17775"/>
    </source>
</evidence>
<accession>A0ABZ3H8E6</accession>
<dbReference type="PANTHER" id="PTHR33747">
    <property type="entry name" value="UPF0225 PROTEIN SCO1677"/>
    <property type="match status" value="1"/>
</dbReference>
<dbReference type="SUPFAM" id="SSF103642">
    <property type="entry name" value="Sec-C motif"/>
    <property type="match status" value="1"/>
</dbReference>
<dbReference type="InterPro" id="IPR048469">
    <property type="entry name" value="YchJ-like_M"/>
</dbReference>
<proteinExistence type="predicted"/>
<name>A0ABZ3H8E6_9BACT</name>
<evidence type="ECO:0000313" key="2">
    <source>
        <dbReference type="EMBL" id="XAU14521.1"/>
    </source>
</evidence>
<protein>
    <submittedName>
        <fullName evidence="2">YchJ family protein</fullName>
    </submittedName>
</protein>
<dbReference type="Gene3D" id="3.10.450.50">
    <property type="match status" value="1"/>
</dbReference>
<evidence type="ECO:0000313" key="3">
    <source>
        <dbReference type="Proteomes" id="UP001447842"/>
    </source>
</evidence>
<keyword evidence="3" id="KW-1185">Reference proteome</keyword>
<dbReference type="Proteomes" id="UP001447842">
    <property type="component" value="Chromosome"/>
</dbReference>
<dbReference type="RefSeq" id="WP_345972224.1">
    <property type="nucleotide sequence ID" value="NZ_CP147920.1"/>
</dbReference>
<dbReference type="PANTHER" id="PTHR33747:SF1">
    <property type="entry name" value="ADENYLATE CYCLASE-ASSOCIATED CAP C-TERMINAL DOMAIN-CONTAINING PROTEIN"/>
    <property type="match status" value="1"/>
</dbReference>
<feature type="domain" description="YchJ-like middle NTF2-like" evidence="1">
    <location>
        <begin position="28"/>
        <end position="124"/>
    </location>
</feature>
<dbReference type="Pfam" id="PF02810">
    <property type="entry name" value="SEC-C"/>
    <property type="match status" value="2"/>
</dbReference>
<organism evidence="2 3">
    <name type="scientific">Sulfurimonas diazotrophicus</name>
    <dbReference type="NCBI Taxonomy" id="3131939"/>
    <lineage>
        <taxon>Bacteria</taxon>
        <taxon>Pseudomonadati</taxon>
        <taxon>Campylobacterota</taxon>
        <taxon>Epsilonproteobacteria</taxon>
        <taxon>Campylobacterales</taxon>
        <taxon>Sulfurimonadaceae</taxon>
        <taxon>Sulfurimonas</taxon>
    </lineage>
</organism>
<dbReference type="InterPro" id="IPR032710">
    <property type="entry name" value="NTF2-like_dom_sf"/>
</dbReference>
<dbReference type="SUPFAM" id="SSF54427">
    <property type="entry name" value="NTF2-like"/>
    <property type="match status" value="1"/>
</dbReference>